<evidence type="ECO:0000313" key="3">
    <source>
        <dbReference type="Proteomes" id="UP001341840"/>
    </source>
</evidence>
<keyword evidence="3" id="KW-1185">Reference proteome</keyword>
<comment type="caution">
    <text evidence="2">The sequence shown here is derived from an EMBL/GenBank/DDBJ whole genome shotgun (WGS) entry which is preliminary data.</text>
</comment>
<reference evidence="2 3" key="1">
    <citation type="journal article" date="2023" name="Plants (Basel)">
        <title>Bridging the Gap: Combining Genomics and Transcriptomics Approaches to Understand Stylosanthes scabra, an Orphan Legume from the Brazilian Caatinga.</title>
        <authorList>
            <person name="Ferreira-Neto J.R.C."/>
            <person name="da Silva M.D."/>
            <person name="Binneck E."/>
            <person name="de Melo N.F."/>
            <person name="da Silva R.H."/>
            <person name="de Melo A.L.T.M."/>
            <person name="Pandolfi V."/>
            <person name="Bustamante F.O."/>
            <person name="Brasileiro-Vidal A.C."/>
            <person name="Benko-Iseppon A.M."/>
        </authorList>
    </citation>
    <scope>NUCLEOTIDE SEQUENCE [LARGE SCALE GENOMIC DNA]</scope>
    <source>
        <tissue evidence="2">Leaves</tissue>
    </source>
</reference>
<name>A0ABU6TZJ5_9FABA</name>
<evidence type="ECO:0000256" key="1">
    <source>
        <dbReference type="SAM" id="MobiDB-lite"/>
    </source>
</evidence>
<protein>
    <submittedName>
        <fullName evidence="2">Uncharacterized protein</fullName>
    </submittedName>
</protein>
<dbReference type="EMBL" id="JASCZI010094723">
    <property type="protein sequence ID" value="MED6153865.1"/>
    <property type="molecule type" value="Genomic_DNA"/>
</dbReference>
<feature type="non-terminal residue" evidence="2">
    <location>
        <position position="1"/>
    </location>
</feature>
<feature type="region of interest" description="Disordered" evidence="1">
    <location>
        <begin position="36"/>
        <end position="101"/>
    </location>
</feature>
<evidence type="ECO:0000313" key="2">
    <source>
        <dbReference type="EMBL" id="MED6153865.1"/>
    </source>
</evidence>
<organism evidence="2 3">
    <name type="scientific">Stylosanthes scabra</name>
    <dbReference type="NCBI Taxonomy" id="79078"/>
    <lineage>
        <taxon>Eukaryota</taxon>
        <taxon>Viridiplantae</taxon>
        <taxon>Streptophyta</taxon>
        <taxon>Embryophyta</taxon>
        <taxon>Tracheophyta</taxon>
        <taxon>Spermatophyta</taxon>
        <taxon>Magnoliopsida</taxon>
        <taxon>eudicotyledons</taxon>
        <taxon>Gunneridae</taxon>
        <taxon>Pentapetalae</taxon>
        <taxon>rosids</taxon>
        <taxon>fabids</taxon>
        <taxon>Fabales</taxon>
        <taxon>Fabaceae</taxon>
        <taxon>Papilionoideae</taxon>
        <taxon>50 kb inversion clade</taxon>
        <taxon>dalbergioids sensu lato</taxon>
        <taxon>Dalbergieae</taxon>
        <taxon>Pterocarpus clade</taxon>
        <taxon>Stylosanthes</taxon>
    </lineage>
</organism>
<dbReference type="Proteomes" id="UP001341840">
    <property type="component" value="Unassembled WGS sequence"/>
</dbReference>
<gene>
    <name evidence="2" type="ORF">PIB30_106143</name>
</gene>
<sequence>DGYRYPSTKLAQVTPKHGLEVIQGLKWRSDRVLTTLGREPGSKPRPDHVAALSQHDQAPKPCQDHAKATLGRGSSMHTSPRPRLSHAGAWIQRDSTQSPTH</sequence>
<proteinExistence type="predicted"/>
<accession>A0ABU6TZJ5</accession>